<gene>
    <name evidence="16" type="ORF">HMF8227_01698</name>
</gene>
<feature type="transmembrane region" description="Helical" evidence="13">
    <location>
        <begin position="382"/>
        <end position="400"/>
    </location>
</feature>
<dbReference type="InterPro" id="IPR004358">
    <property type="entry name" value="Sig_transdc_His_kin-like_C"/>
</dbReference>
<feature type="transmembrane region" description="Helical" evidence="13">
    <location>
        <begin position="438"/>
        <end position="458"/>
    </location>
</feature>
<dbReference type="InterPro" id="IPR035965">
    <property type="entry name" value="PAS-like_dom_sf"/>
</dbReference>
<evidence type="ECO:0000256" key="13">
    <source>
        <dbReference type="SAM" id="Phobius"/>
    </source>
</evidence>
<evidence type="ECO:0000256" key="8">
    <source>
        <dbReference type="ARBA" id="ARBA00022777"/>
    </source>
</evidence>
<dbReference type="InterPro" id="IPR001734">
    <property type="entry name" value="Na/solute_symporter"/>
</dbReference>
<dbReference type="GO" id="GO:0005886">
    <property type="term" value="C:plasma membrane"/>
    <property type="evidence" value="ECO:0007669"/>
    <property type="project" value="TreeGrafter"/>
</dbReference>
<feature type="transmembrane region" description="Helical" evidence="13">
    <location>
        <begin position="159"/>
        <end position="178"/>
    </location>
</feature>
<proteinExistence type="inferred from homology"/>
<dbReference type="CDD" id="cd00075">
    <property type="entry name" value="HATPase"/>
    <property type="match status" value="1"/>
</dbReference>
<dbReference type="InterPro" id="IPR000014">
    <property type="entry name" value="PAS"/>
</dbReference>
<evidence type="ECO:0000256" key="1">
    <source>
        <dbReference type="ARBA" id="ARBA00000085"/>
    </source>
</evidence>
<evidence type="ECO:0000256" key="5">
    <source>
        <dbReference type="ARBA" id="ARBA00022553"/>
    </source>
</evidence>
<dbReference type="SUPFAM" id="SSF52172">
    <property type="entry name" value="CheY-like"/>
    <property type="match status" value="1"/>
</dbReference>
<evidence type="ECO:0000256" key="6">
    <source>
        <dbReference type="ARBA" id="ARBA00022679"/>
    </source>
</evidence>
<keyword evidence="6 16" id="KW-0808">Transferase</keyword>
<dbReference type="CDD" id="cd00156">
    <property type="entry name" value="REC"/>
    <property type="match status" value="1"/>
</dbReference>
<dbReference type="PRINTS" id="PR00344">
    <property type="entry name" value="BCTRLSENSOR"/>
</dbReference>
<dbReference type="Gene3D" id="1.10.287.130">
    <property type="match status" value="1"/>
</dbReference>
<feature type="transmembrane region" description="Helical" evidence="13">
    <location>
        <begin position="323"/>
        <end position="348"/>
    </location>
</feature>
<dbReference type="Pfam" id="PF02518">
    <property type="entry name" value="HATPase_c"/>
    <property type="match status" value="1"/>
</dbReference>
<dbReference type="RefSeq" id="WP_420820524.1">
    <property type="nucleotide sequence ID" value="NZ_CP029347.1"/>
</dbReference>
<accession>A0A2S2E3F2</accession>
<dbReference type="InterPro" id="IPR038377">
    <property type="entry name" value="Na/Glc_symporter_sf"/>
</dbReference>
<feature type="coiled-coil region" evidence="12">
    <location>
        <begin position="751"/>
        <end position="778"/>
    </location>
</feature>
<dbReference type="Gene3D" id="3.30.450.20">
    <property type="entry name" value="PAS domain"/>
    <property type="match status" value="1"/>
</dbReference>
<dbReference type="Pfam" id="PF12860">
    <property type="entry name" value="PAS_7"/>
    <property type="match status" value="1"/>
</dbReference>
<dbReference type="Pfam" id="PF00072">
    <property type="entry name" value="Response_reg"/>
    <property type="match status" value="1"/>
</dbReference>
<dbReference type="SUPFAM" id="SSF47384">
    <property type="entry name" value="Homodimeric domain of signal transducing histidine kinase"/>
    <property type="match status" value="1"/>
</dbReference>
<dbReference type="InterPro" id="IPR001789">
    <property type="entry name" value="Sig_transdc_resp-reg_receiver"/>
</dbReference>
<dbReference type="InterPro" id="IPR036097">
    <property type="entry name" value="HisK_dim/P_sf"/>
</dbReference>
<dbReference type="EMBL" id="CP029347">
    <property type="protein sequence ID" value="AWL12171.1"/>
    <property type="molecule type" value="Genomic_DNA"/>
</dbReference>
<evidence type="ECO:0000313" key="17">
    <source>
        <dbReference type="Proteomes" id="UP000245728"/>
    </source>
</evidence>
<dbReference type="InterPro" id="IPR005467">
    <property type="entry name" value="His_kinase_dom"/>
</dbReference>
<evidence type="ECO:0000259" key="15">
    <source>
        <dbReference type="PROSITE" id="PS50110"/>
    </source>
</evidence>
<name>A0A2S2E3F2_9ALTE</name>
<dbReference type="PANTHER" id="PTHR43047:SF9">
    <property type="entry name" value="HISTIDINE KINASE"/>
    <property type="match status" value="1"/>
</dbReference>
<dbReference type="Gene3D" id="3.40.50.2300">
    <property type="match status" value="1"/>
</dbReference>
<evidence type="ECO:0000313" key="16">
    <source>
        <dbReference type="EMBL" id="AWL12171.1"/>
    </source>
</evidence>
<dbReference type="CDD" id="cd00082">
    <property type="entry name" value="HisKA"/>
    <property type="match status" value="1"/>
</dbReference>
<feature type="transmembrane region" description="Helical" evidence="13">
    <location>
        <begin position="44"/>
        <end position="66"/>
    </location>
</feature>
<organism evidence="16 17">
    <name type="scientific">Saliniradius amylolyticus</name>
    <dbReference type="NCBI Taxonomy" id="2183582"/>
    <lineage>
        <taxon>Bacteria</taxon>
        <taxon>Pseudomonadati</taxon>
        <taxon>Pseudomonadota</taxon>
        <taxon>Gammaproteobacteria</taxon>
        <taxon>Alteromonadales</taxon>
        <taxon>Alteromonadaceae</taxon>
        <taxon>Saliniradius</taxon>
    </lineage>
</organism>
<evidence type="ECO:0000259" key="14">
    <source>
        <dbReference type="PROSITE" id="PS50109"/>
    </source>
</evidence>
<evidence type="ECO:0000256" key="4">
    <source>
        <dbReference type="ARBA" id="ARBA00012438"/>
    </source>
</evidence>
<dbReference type="AlphaFoldDB" id="A0A2S2E3F2"/>
<evidence type="ECO:0000256" key="10">
    <source>
        <dbReference type="ARBA" id="ARBA00023136"/>
    </source>
</evidence>
<keyword evidence="7 13" id="KW-0812">Transmembrane</keyword>
<dbReference type="CDD" id="cd00130">
    <property type="entry name" value="PAS"/>
    <property type="match status" value="1"/>
</dbReference>
<keyword evidence="10 13" id="KW-0472">Membrane</keyword>
<dbReference type="SUPFAM" id="SSF55874">
    <property type="entry name" value="ATPase domain of HSP90 chaperone/DNA topoisomerase II/histidine kinase"/>
    <property type="match status" value="1"/>
</dbReference>
<comment type="catalytic activity">
    <reaction evidence="1">
        <text>ATP + protein L-histidine = ADP + protein N-phospho-L-histidine.</text>
        <dbReference type="EC" id="2.7.13.3"/>
    </reaction>
</comment>
<feature type="transmembrane region" description="Helical" evidence="13">
    <location>
        <begin position="199"/>
        <end position="216"/>
    </location>
</feature>
<dbReference type="GO" id="GO:0009927">
    <property type="term" value="F:histidine phosphotransfer kinase activity"/>
    <property type="evidence" value="ECO:0007669"/>
    <property type="project" value="TreeGrafter"/>
</dbReference>
<dbReference type="KEGG" id="salh:HMF8227_01698"/>
<dbReference type="InterPro" id="IPR003594">
    <property type="entry name" value="HATPase_dom"/>
</dbReference>
<dbReference type="SMART" id="SM00448">
    <property type="entry name" value="REC"/>
    <property type="match status" value="1"/>
</dbReference>
<dbReference type="SMART" id="SM00387">
    <property type="entry name" value="HATPase_c"/>
    <property type="match status" value="1"/>
</dbReference>
<feature type="transmembrane region" description="Helical" evidence="13">
    <location>
        <begin position="72"/>
        <end position="90"/>
    </location>
</feature>
<dbReference type="FunFam" id="3.30.565.10:FF:000049">
    <property type="entry name" value="Two-component sensor histidine kinase"/>
    <property type="match status" value="1"/>
</dbReference>
<dbReference type="PROSITE" id="PS50110">
    <property type="entry name" value="RESPONSE_REGULATORY"/>
    <property type="match status" value="1"/>
</dbReference>
<dbReference type="PROSITE" id="PS50283">
    <property type="entry name" value="NA_SOLUT_SYMP_3"/>
    <property type="match status" value="1"/>
</dbReference>
<comment type="subcellular location">
    <subcellularLocation>
        <location evidence="2">Membrane</location>
        <topology evidence="2">Multi-pass membrane protein</topology>
    </subcellularLocation>
</comment>
<dbReference type="Gene3D" id="1.20.1730.10">
    <property type="entry name" value="Sodium/glucose cotransporter"/>
    <property type="match status" value="1"/>
</dbReference>
<keyword evidence="12" id="KW-0175">Coiled coil</keyword>
<dbReference type="PANTHER" id="PTHR43047">
    <property type="entry name" value="TWO-COMPONENT HISTIDINE PROTEIN KINASE"/>
    <property type="match status" value="1"/>
</dbReference>
<comment type="similarity">
    <text evidence="3">Belongs to the sodium:solute symporter (SSF) (TC 2.A.21) family.</text>
</comment>
<dbReference type="InterPro" id="IPR036890">
    <property type="entry name" value="HATPase_C_sf"/>
</dbReference>
<protein>
    <recommendedName>
        <fullName evidence="4">histidine kinase</fullName>
        <ecNumber evidence="4">2.7.13.3</ecNumber>
    </recommendedName>
</protein>
<keyword evidence="17" id="KW-1185">Reference proteome</keyword>
<evidence type="ECO:0000256" key="9">
    <source>
        <dbReference type="ARBA" id="ARBA00022989"/>
    </source>
</evidence>
<dbReference type="EC" id="2.7.13.3" evidence="4"/>
<feature type="transmembrane region" description="Helical" evidence="13">
    <location>
        <begin position="406"/>
        <end position="431"/>
    </location>
</feature>
<dbReference type="PROSITE" id="PS50109">
    <property type="entry name" value="HIS_KIN"/>
    <property type="match status" value="1"/>
</dbReference>
<feature type="modified residue" description="4-aspartylphosphate" evidence="11">
    <location>
        <position position="1066"/>
    </location>
</feature>
<dbReference type="GO" id="GO:0000155">
    <property type="term" value="F:phosphorelay sensor kinase activity"/>
    <property type="evidence" value="ECO:0007669"/>
    <property type="project" value="InterPro"/>
</dbReference>
<keyword evidence="5 11" id="KW-0597">Phosphoprotein</keyword>
<reference evidence="16 17" key="1">
    <citation type="submission" date="2018-05" db="EMBL/GenBank/DDBJ databases">
        <title>Salinimonas sp. HMF8227 Genome sequencing and assembly.</title>
        <authorList>
            <person name="Kang H."/>
            <person name="Kang J."/>
            <person name="Cha I."/>
            <person name="Kim H."/>
            <person name="Joh K."/>
        </authorList>
    </citation>
    <scope>NUCLEOTIDE SEQUENCE [LARGE SCALE GENOMIC DNA]</scope>
    <source>
        <strain evidence="16 17">HMF8227</strain>
    </source>
</reference>
<evidence type="ECO:0000256" key="12">
    <source>
        <dbReference type="SAM" id="Coils"/>
    </source>
</evidence>
<evidence type="ECO:0000256" key="3">
    <source>
        <dbReference type="ARBA" id="ARBA00006434"/>
    </source>
</evidence>
<dbReference type="Pfam" id="PF00512">
    <property type="entry name" value="HisKA"/>
    <property type="match status" value="1"/>
</dbReference>
<feature type="transmembrane region" description="Helical" evidence="13">
    <location>
        <begin position="236"/>
        <end position="258"/>
    </location>
</feature>
<dbReference type="NCBIfam" id="TIGR00229">
    <property type="entry name" value="sensory_box"/>
    <property type="match status" value="1"/>
</dbReference>
<dbReference type="SMART" id="SM00388">
    <property type="entry name" value="HisKA"/>
    <property type="match status" value="1"/>
</dbReference>
<dbReference type="InterPro" id="IPR011006">
    <property type="entry name" value="CheY-like_superfamily"/>
</dbReference>
<feature type="transmembrane region" description="Helical" evidence="13">
    <location>
        <begin position="279"/>
        <end position="303"/>
    </location>
</feature>
<evidence type="ECO:0000256" key="7">
    <source>
        <dbReference type="ARBA" id="ARBA00022692"/>
    </source>
</evidence>
<dbReference type="Proteomes" id="UP000245728">
    <property type="component" value="Chromosome"/>
</dbReference>
<dbReference type="Gene3D" id="3.30.565.10">
    <property type="entry name" value="Histidine kinase-like ATPase, C-terminal domain"/>
    <property type="match status" value="1"/>
</dbReference>
<evidence type="ECO:0000256" key="11">
    <source>
        <dbReference type="PROSITE-ProRule" id="PRU00169"/>
    </source>
</evidence>
<dbReference type="InterPro" id="IPR003661">
    <property type="entry name" value="HisK_dim/P_dom"/>
</dbReference>
<feature type="transmembrane region" description="Helical" evidence="13">
    <location>
        <begin position="6"/>
        <end position="24"/>
    </location>
</feature>
<keyword evidence="9 13" id="KW-1133">Transmembrane helix</keyword>
<keyword evidence="8 16" id="KW-0418">Kinase</keyword>
<feature type="transmembrane region" description="Helical" evidence="13">
    <location>
        <begin position="119"/>
        <end position="139"/>
    </location>
</feature>
<feature type="domain" description="Histidine kinase" evidence="14">
    <location>
        <begin position="785"/>
        <end position="995"/>
    </location>
</feature>
<feature type="domain" description="Response regulatory" evidence="15">
    <location>
        <begin position="1016"/>
        <end position="1133"/>
    </location>
</feature>
<dbReference type="SUPFAM" id="SSF55785">
    <property type="entry name" value="PYP-like sensor domain (PAS domain)"/>
    <property type="match status" value="1"/>
</dbReference>
<evidence type="ECO:0000256" key="2">
    <source>
        <dbReference type="ARBA" id="ARBA00004141"/>
    </source>
</evidence>
<sequence>MNQSTMTLFWILAALLYMGALFLLARWGDHRQSLAHRLSRHPAIYALGLGIYCTSWTYYGAVGSAAKEQWQFLPILLGPILLFVFGFPVLRKMVAVSKRQNITSIADFLSSRYGKRRDIAVLVTLLMTFATLPYIALQLKAVDTSFSVLAGLESGDQGYLKALITTAIMAVFAVFFGTRHNELTQYRSGLMLAIGSESLVKLFGLCVAAVFAAQLLTEPQWEPQQMERIQQNWLHWQGSTFEFVVQTLMAGAVILCLPRQFQVMVVDNHNPTHLNMARWLFPLYLLLTIFAIIPIAIAGELTFGGSVDPDTYLMQLAGSQGSYLLSLMVFTGGISAAGAMIIVSSLALSTMLTNDVILPLLMRNNPKRWLTPHKYSRALLPLRRAVIIIILLMSYAYYSIWGNQTALASMGLLAFSLVIQVVPFILGGLYWKRAHASGVLAGLAVGLAAWGLFIGWPLVALGQNPTGQVIAEGTVISLLASTCAYVLFSFSAGQRLLDRVQASAFVTPFEKPAQAGRLPIYSQTRFEDLKQLLETFLGKPRTDSLIRHYQRQQGVTLTADSAPDDDLIQYCERALTSVLGSSSARTLVAVLLSGQRMDVEQVFNVFEDTTQALQNHQAILFNSLENLSQGISVIDKELRLVAWNKAYLDLFDYPSDMVEVGQPIETLIRFNAERGECGPGDVQQHVQKRLNYLRQGSPQRFVRQRRDGRVIEINGNPLPQGGFVTSFSDITRHVELQKALEDANIDLEARIRDRTQEISAINAELERARLQAEQANESKSRFLALASHDILQPLNAAKLYLSAVDDNQLSPANQSSLGKLGDALQTSEQLISTLLEIAKLEQGALQPSLSEVALGPLLNQLEAAYHPMADHNGVRLTVRSTPAVVKSDATYLRRILQNLISNAIKYSPNGRVLVGARRRGEQWLIQVWDNGLGIAPSEQRQVFDDFYRAHRGQIRGVGLGLSVVQKMSDQLGHPVTLNSELGSGSCFNVLVPAASGQHQPSDAAPITSSGDLNGLRVLFVDDNPTNLDALKALLDKWHCHGQGFTRSEDALSYADSYSAPDVLIMDYQLNNPTEDGLSLIATLRQRWQADIPALLVTAAREEDLRKRAREQGVGFLGKPIKAGALRAWLSHQRRAD</sequence>
<dbReference type="GO" id="GO:0022857">
    <property type="term" value="F:transmembrane transporter activity"/>
    <property type="evidence" value="ECO:0007669"/>
    <property type="project" value="InterPro"/>
</dbReference>
<dbReference type="CDD" id="cd10322">
    <property type="entry name" value="SLC5sbd"/>
    <property type="match status" value="1"/>
</dbReference>